<dbReference type="CDD" id="cd04301">
    <property type="entry name" value="NAT_SF"/>
    <property type="match status" value="1"/>
</dbReference>
<dbReference type="Gene3D" id="3.40.630.30">
    <property type="match status" value="1"/>
</dbReference>
<dbReference type="RefSeq" id="WP_142604951.1">
    <property type="nucleotide sequence ID" value="NZ_VDGG01000001.1"/>
</dbReference>
<keyword evidence="2" id="KW-0808">Transferase</keyword>
<keyword evidence="3" id="KW-1185">Reference proteome</keyword>
<evidence type="ECO:0000313" key="3">
    <source>
        <dbReference type="Proteomes" id="UP000318937"/>
    </source>
</evidence>
<dbReference type="SUPFAM" id="SSF55729">
    <property type="entry name" value="Acyl-CoA N-acyltransferases (Nat)"/>
    <property type="match status" value="1"/>
</dbReference>
<dbReference type="EMBL" id="VDGG01000001">
    <property type="protein sequence ID" value="TQR18868.1"/>
    <property type="molecule type" value="Genomic_DNA"/>
</dbReference>
<protein>
    <submittedName>
        <fullName evidence="2">GNAT family N-acetyltransferase</fullName>
    </submittedName>
</protein>
<dbReference type="AlphaFoldDB" id="A0A544TN41"/>
<accession>A0A544TN41</accession>
<dbReference type="Proteomes" id="UP000318937">
    <property type="component" value="Unassembled WGS sequence"/>
</dbReference>
<feature type="domain" description="N-acetyltransferase" evidence="1">
    <location>
        <begin position="2"/>
        <end position="157"/>
    </location>
</feature>
<dbReference type="Pfam" id="PF00583">
    <property type="entry name" value="Acetyltransf_1"/>
    <property type="match status" value="1"/>
</dbReference>
<evidence type="ECO:0000259" key="1">
    <source>
        <dbReference type="PROSITE" id="PS51186"/>
    </source>
</evidence>
<dbReference type="InterPro" id="IPR016181">
    <property type="entry name" value="Acyl_CoA_acyltransferase"/>
</dbReference>
<dbReference type="PANTHER" id="PTHR43328">
    <property type="entry name" value="ACETYLTRANSFERASE-RELATED"/>
    <property type="match status" value="1"/>
</dbReference>
<reference evidence="2 3" key="1">
    <citation type="submission" date="2019-05" db="EMBL/GenBank/DDBJ databases">
        <title>Psychrobacillus vulpis sp. nov., a new species isolated from feces of a red fox that inhabits in The Tablas de Daimiel Natural Park, Albacete, Spain.</title>
        <authorList>
            <person name="Rodriguez M."/>
            <person name="Reina J.C."/>
            <person name="Bejar V."/>
            <person name="Llamas I."/>
        </authorList>
    </citation>
    <scope>NUCLEOTIDE SEQUENCE [LARGE SCALE GENOMIC DNA]</scope>
    <source>
        <strain evidence="2 3">NHI-2</strain>
    </source>
</reference>
<gene>
    <name evidence="2" type="ORF">FG383_00890</name>
</gene>
<dbReference type="OrthoDB" id="66776at2"/>
<sequence length="159" mass="17830">MIELVAYEENYRTILEEYPLSEVHLMFTAHPLELLERSANTSTYTPIVILEDGKVAGFFVLDTGDDKFQYTDQQESILLRGYSIHPAYQGRGIAKSSLALIPSYIKEHFPQVNQVVLGVNEANKPAQSLYIKAGFLDEGKRFTGRSGVQIAMCLKLGIE</sequence>
<dbReference type="GO" id="GO:0016747">
    <property type="term" value="F:acyltransferase activity, transferring groups other than amino-acyl groups"/>
    <property type="evidence" value="ECO:0007669"/>
    <property type="project" value="InterPro"/>
</dbReference>
<comment type="caution">
    <text evidence="2">The sequence shown here is derived from an EMBL/GenBank/DDBJ whole genome shotgun (WGS) entry which is preliminary data.</text>
</comment>
<dbReference type="InterPro" id="IPR000182">
    <property type="entry name" value="GNAT_dom"/>
</dbReference>
<evidence type="ECO:0000313" key="2">
    <source>
        <dbReference type="EMBL" id="TQR18868.1"/>
    </source>
</evidence>
<name>A0A544TN41_9BACI</name>
<proteinExistence type="predicted"/>
<dbReference type="PANTHER" id="PTHR43328:SF1">
    <property type="entry name" value="N-ACETYLTRANSFERASE DOMAIN-CONTAINING PROTEIN"/>
    <property type="match status" value="1"/>
</dbReference>
<organism evidence="2 3">
    <name type="scientific">Psychrobacillus soli</name>
    <dbReference type="NCBI Taxonomy" id="1543965"/>
    <lineage>
        <taxon>Bacteria</taxon>
        <taxon>Bacillati</taxon>
        <taxon>Bacillota</taxon>
        <taxon>Bacilli</taxon>
        <taxon>Bacillales</taxon>
        <taxon>Bacillaceae</taxon>
        <taxon>Psychrobacillus</taxon>
    </lineage>
</organism>
<dbReference type="PROSITE" id="PS51186">
    <property type="entry name" value="GNAT"/>
    <property type="match status" value="1"/>
</dbReference>